<dbReference type="InterPro" id="IPR039425">
    <property type="entry name" value="RNA_pol_sigma-70-like"/>
</dbReference>
<name>A0ABV2LZ97_9FIRM</name>
<dbReference type="Proteomes" id="UP001549106">
    <property type="component" value="Unassembled WGS sequence"/>
</dbReference>
<evidence type="ECO:0000256" key="5">
    <source>
        <dbReference type="ARBA" id="ARBA00023163"/>
    </source>
</evidence>
<dbReference type="NCBIfam" id="TIGR02937">
    <property type="entry name" value="sigma70-ECF"/>
    <property type="match status" value="1"/>
</dbReference>
<evidence type="ECO:0000313" key="8">
    <source>
        <dbReference type="EMBL" id="MET3749529.1"/>
    </source>
</evidence>
<dbReference type="PANTHER" id="PTHR43133">
    <property type="entry name" value="RNA POLYMERASE ECF-TYPE SIGMA FACTO"/>
    <property type="match status" value="1"/>
</dbReference>
<dbReference type="Pfam" id="PF08281">
    <property type="entry name" value="Sigma70_r4_2"/>
    <property type="match status" value="1"/>
</dbReference>
<proteinExistence type="inferred from homology"/>
<dbReference type="SUPFAM" id="SSF88659">
    <property type="entry name" value="Sigma3 and sigma4 domains of RNA polymerase sigma factors"/>
    <property type="match status" value="1"/>
</dbReference>
<dbReference type="InterPro" id="IPR036388">
    <property type="entry name" value="WH-like_DNA-bd_sf"/>
</dbReference>
<comment type="similarity">
    <text evidence="1">Belongs to the sigma-70 factor family. ECF subfamily.</text>
</comment>
<feature type="domain" description="RNA polymerase sigma factor 70 region 4 type 2" evidence="7">
    <location>
        <begin position="125"/>
        <end position="176"/>
    </location>
</feature>
<evidence type="ECO:0000259" key="6">
    <source>
        <dbReference type="Pfam" id="PF04542"/>
    </source>
</evidence>
<dbReference type="Gene3D" id="1.10.1740.10">
    <property type="match status" value="1"/>
</dbReference>
<dbReference type="InterPro" id="IPR013325">
    <property type="entry name" value="RNA_pol_sigma_r2"/>
</dbReference>
<comment type="caution">
    <text evidence="8">The sequence shown here is derived from an EMBL/GenBank/DDBJ whole genome shotgun (WGS) entry which is preliminary data.</text>
</comment>
<dbReference type="Gene3D" id="1.10.10.10">
    <property type="entry name" value="Winged helix-like DNA-binding domain superfamily/Winged helix DNA-binding domain"/>
    <property type="match status" value="1"/>
</dbReference>
<evidence type="ECO:0000256" key="1">
    <source>
        <dbReference type="ARBA" id="ARBA00010641"/>
    </source>
</evidence>
<evidence type="ECO:0000313" key="9">
    <source>
        <dbReference type="Proteomes" id="UP001549106"/>
    </source>
</evidence>
<keyword evidence="4" id="KW-0238">DNA-binding</keyword>
<evidence type="ECO:0000259" key="7">
    <source>
        <dbReference type="Pfam" id="PF08281"/>
    </source>
</evidence>
<organism evidence="8 9">
    <name type="scientific">Blautia caecimuris</name>
    <dbReference type="NCBI Taxonomy" id="1796615"/>
    <lineage>
        <taxon>Bacteria</taxon>
        <taxon>Bacillati</taxon>
        <taxon>Bacillota</taxon>
        <taxon>Clostridia</taxon>
        <taxon>Lachnospirales</taxon>
        <taxon>Lachnospiraceae</taxon>
        <taxon>Blautia</taxon>
    </lineage>
</organism>
<dbReference type="RefSeq" id="WP_257464074.1">
    <property type="nucleotide sequence ID" value="NZ_JANJZT010000004.1"/>
</dbReference>
<dbReference type="PANTHER" id="PTHR43133:SF8">
    <property type="entry name" value="RNA POLYMERASE SIGMA FACTOR HI_1459-RELATED"/>
    <property type="match status" value="1"/>
</dbReference>
<keyword evidence="5" id="KW-0804">Transcription</keyword>
<accession>A0ABV2LZ97</accession>
<keyword evidence="3" id="KW-0731">Sigma factor</keyword>
<dbReference type="EMBL" id="JBEPMJ010000004">
    <property type="protein sequence ID" value="MET3749529.1"/>
    <property type="molecule type" value="Genomic_DNA"/>
</dbReference>
<keyword evidence="2" id="KW-0805">Transcription regulation</keyword>
<evidence type="ECO:0000256" key="3">
    <source>
        <dbReference type="ARBA" id="ARBA00023082"/>
    </source>
</evidence>
<dbReference type="InterPro" id="IPR013249">
    <property type="entry name" value="RNA_pol_sigma70_r4_t2"/>
</dbReference>
<dbReference type="InterPro" id="IPR014284">
    <property type="entry name" value="RNA_pol_sigma-70_dom"/>
</dbReference>
<reference evidence="8 9" key="1">
    <citation type="submission" date="2024-06" db="EMBL/GenBank/DDBJ databases">
        <title>Genomic Encyclopedia of Type Strains, Phase IV (KMG-IV): sequencing the most valuable type-strain genomes for metagenomic binning, comparative biology and taxonomic classification.</title>
        <authorList>
            <person name="Goeker M."/>
        </authorList>
    </citation>
    <scope>NUCLEOTIDE SEQUENCE [LARGE SCALE GENOMIC DNA]</scope>
    <source>
        <strain evidence="8 9">DSM 29492</strain>
    </source>
</reference>
<dbReference type="Pfam" id="PF04542">
    <property type="entry name" value="Sigma70_r2"/>
    <property type="match status" value="1"/>
</dbReference>
<protein>
    <submittedName>
        <fullName evidence="8">RNA polymerase sigma-70 factor (ECF subfamily)</fullName>
    </submittedName>
</protein>
<dbReference type="InterPro" id="IPR007627">
    <property type="entry name" value="RNA_pol_sigma70_r2"/>
</dbReference>
<dbReference type="InterPro" id="IPR013324">
    <property type="entry name" value="RNA_pol_sigma_r3/r4-like"/>
</dbReference>
<dbReference type="SUPFAM" id="SSF88946">
    <property type="entry name" value="Sigma2 domain of RNA polymerase sigma factors"/>
    <property type="match status" value="1"/>
</dbReference>
<keyword evidence="9" id="KW-1185">Reference proteome</keyword>
<evidence type="ECO:0000256" key="4">
    <source>
        <dbReference type="ARBA" id="ARBA00023125"/>
    </source>
</evidence>
<gene>
    <name evidence="8" type="ORF">ABID24_000763</name>
</gene>
<sequence length="184" mass="21878">MEDTDIIELFLNRSEEAIRQTDIKYSKLCFGIAWNILLNKEDSEECVNDTWLITWNEVPPKIPKILSAFLGKITRNQAIDCLRRKNAFKRPDSHMADINGELERLEETVQYSLEHNIKRQEILDVLDEFLKGLKEEDRDIFVRRYWYMDDIKEISKRHSVSESKVKSSLFRSRKKLWKKAGDLL</sequence>
<feature type="domain" description="RNA polymerase sigma-70 region 2" evidence="6">
    <location>
        <begin position="25"/>
        <end position="86"/>
    </location>
</feature>
<evidence type="ECO:0000256" key="2">
    <source>
        <dbReference type="ARBA" id="ARBA00023015"/>
    </source>
</evidence>